<keyword evidence="1" id="KW-0507">mRNA processing</keyword>
<reference evidence="4" key="1">
    <citation type="journal article" date="2014" name="Nat. Commun.">
        <title>The emerging biofuel crop Camelina sativa retains a highly undifferentiated hexaploid genome structure.</title>
        <authorList>
            <person name="Kagale S."/>
            <person name="Koh C."/>
            <person name="Nixon J."/>
            <person name="Bollina V."/>
            <person name="Clarke W.E."/>
            <person name="Tuteja R."/>
            <person name="Spillane C."/>
            <person name="Robinson S.J."/>
            <person name="Links M.G."/>
            <person name="Clarke C."/>
            <person name="Higgins E.E."/>
            <person name="Huebert T."/>
            <person name="Sharpe A.G."/>
            <person name="Parkin I.A."/>
        </authorList>
    </citation>
    <scope>NUCLEOTIDE SEQUENCE [LARGE SCALE GENOMIC DNA]</scope>
    <source>
        <strain evidence="4">cv. DH55</strain>
    </source>
</reference>
<evidence type="ECO:0000259" key="3">
    <source>
        <dbReference type="PROSITE" id="PS50128"/>
    </source>
</evidence>
<dbReference type="SMART" id="SM00648">
    <property type="entry name" value="SWAP"/>
    <property type="match status" value="4"/>
</dbReference>
<organism evidence="4 5">
    <name type="scientific">Camelina sativa</name>
    <name type="common">False flax</name>
    <name type="synonym">Myagrum sativum</name>
    <dbReference type="NCBI Taxonomy" id="90675"/>
    <lineage>
        <taxon>Eukaryota</taxon>
        <taxon>Viridiplantae</taxon>
        <taxon>Streptophyta</taxon>
        <taxon>Embryophyta</taxon>
        <taxon>Tracheophyta</taxon>
        <taxon>Spermatophyta</taxon>
        <taxon>Magnoliopsida</taxon>
        <taxon>eudicotyledons</taxon>
        <taxon>Gunneridae</taxon>
        <taxon>Pentapetalae</taxon>
        <taxon>rosids</taxon>
        <taxon>malvids</taxon>
        <taxon>Brassicales</taxon>
        <taxon>Brassicaceae</taxon>
        <taxon>Camelineae</taxon>
        <taxon>Camelina</taxon>
    </lineage>
</organism>
<proteinExistence type="predicted"/>
<dbReference type="PANTHER" id="PTHR15316:SF1">
    <property type="entry name" value="SPLICING FACTOR 3A SUBUNIT 1"/>
    <property type="match status" value="1"/>
</dbReference>
<accession>A0ABM0W9M9</accession>
<feature type="domain" description="SURP motif" evidence="3">
    <location>
        <begin position="75"/>
        <end position="117"/>
    </location>
</feature>
<dbReference type="Pfam" id="PF01805">
    <property type="entry name" value="Surp"/>
    <property type="match status" value="4"/>
</dbReference>
<dbReference type="SUPFAM" id="SSF109905">
    <property type="entry name" value="Surp module (SWAP domain)"/>
    <property type="match status" value="4"/>
</dbReference>
<reference evidence="5" key="2">
    <citation type="submission" date="2025-08" db="UniProtKB">
        <authorList>
            <consortium name="RefSeq"/>
        </authorList>
    </citation>
    <scope>IDENTIFICATION</scope>
    <source>
        <tissue evidence="5">Leaf</tissue>
    </source>
</reference>
<protein>
    <submittedName>
        <fullName evidence="5">Uncharacterized protein LOC104747709</fullName>
    </submittedName>
</protein>
<evidence type="ECO:0000313" key="5">
    <source>
        <dbReference type="RefSeq" id="XP_010467694.1"/>
    </source>
</evidence>
<feature type="domain" description="SURP motif" evidence="3">
    <location>
        <begin position="596"/>
        <end position="638"/>
    </location>
</feature>
<sequence length="756" mass="85813">MDLNMDNNIFGYMKNSEHPCHALYQLKLAGYRSQQNQGGGSQEPVCDAKSYLEPLPLKEPPGCASPFPKEIELGVIKFTALFVARYGDIFRESLMETVVMSPRFDFMKPSDSNFALYDALVVSYSGVLKPSSNGAMVDSLLDCYFNSLQLEELEEGVETAAIDLHAFVGGLDCFAHMDDAVSPPERRSMMMQWPMQPQPDGLATHECLGDAETDLPPRPPIRITLKELGIIKLTSQFVARYGMRFCRALMMRVAMNPLFEFMFFRPSLRKKTVLMNPPFEFMDPTEIRFNIFTVLVDAYSRVLVRSKKLKKSDACTRAVLLKDFFNCLQLERLENGVEETALIDLHAFVAGVDCFAHMDVADYSATMPPPERLSVMMNRLTQQSQPPDMLLQLPLGSQLANLGVGKQYECIGDTSFRAPTLRSLTFRVPAMGITLKELGIIKLTAQFVARYSSEFSRAVEKIASFEFLDPYDSRFDFYVGLFTAYRKVLKSSIKPDVCMLSTVLEGFHQRLRLWELHKGVEELAMIDLHAFVGGVDCFAHMEDKDYSAIMDPPERTSMMINQLTQRQPPTHHECLRRGYDFPYAFGAKITLKELGIMKFTALFVARYGMHFCHDLMKEVVMKPQFKFMEPTNSMFSLYSVIVDAYSRVLEPSDDACTKIVLEDFFCRLRLDKLESEEEAMIDLHAFVNGVDYFAYLEDADYSALMPPPDLLSVIMNGIPGIHKREITVSSERLPLDGMQPEAKRQKFDESALVPED</sequence>
<keyword evidence="4" id="KW-1185">Reference proteome</keyword>
<feature type="domain" description="SURP motif" evidence="3">
    <location>
        <begin position="230"/>
        <end position="274"/>
    </location>
</feature>
<dbReference type="PANTHER" id="PTHR15316">
    <property type="entry name" value="SPLICEOSOME ASSOCIATED PROTEIN 114/SWAP SPLICING FACTOR-RELATED"/>
    <property type="match status" value="1"/>
</dbReference>
<dbReference type="Proteomes" id="UP000694864">
    <property type="component" value="Chromosome 15"/>
</dbReference>
<dbReference type="InterPro" id="IPR045146">
    <property type="entry name" value="SF3A1"/>
</dbReference>
<dbReference type="GeneID" id="104747709"/>
<gene>
    <name evidence="5" type="primary">LOC104747709</name>
</gene>
<feature type="domain" description="SURP motif" evidence="3">
    <location>
        <begin position="440"/>
        <end position="478"/>
    </location>
</feature>
<name>A0ABM0W9M9_CAMSA</name>
<evidence type="ECO:0000256" key="1">
    <source>
        <dbReference type="ARBA" id="ARBA00022664"/>
    </source>
</evidence>
<evidence type="ECO:0000256" key="2">
    <source>
        <dbReference type="SAM" id="MobiDB-lite"/>
    </source>
</evidence>
<dbReference type="Gene3D" id="1.10.10.790">
    <property type="entry name" value="Surp module"/>
    <property type="match status" value="5"/>
</dbReference>
<dbReference type="InterPro" id="IPR035967">
    <property type="entry name" value="SWAP/Surp_sf"/>
</dbReference>
<evidence type="ECO:0000313" key="4">
    <source>
        <dbReference type="Proteomes" id="UP000694864"/>
    </source>
</evidence>
<feature type="region of interest" description="Disordered" evidence="2">
    <location>
        <begin position="733"/>
        <end position="756"/>
    </location>
</feature>
<dbReference type="RefSeq" id="XP_010467694.1">
    <property type="nucleotide sequence ID" value="XM_010469392.2"/>
</dbReference>
<dbReference type="InterPro" id="IPR000061">
    <property type="entry name" value="Surp"/>
</dbReference>
<dbReference type="PROSITE" id="PS50128">
    <property type="entry name" value="SURP"/>
    <property type="match status" value="4"/>
</dbReference>